<name>A0A6J4QKK1_9ACTN</name>
<dbReference type="AlphaFoldDB" id="A0A6J4QKK1"/>
<organism evidence="1">
    <name type="scientific">uncultured Rubrobacteraceae bacterium</name>
    <dbReference type="NCBI Taxonomy" id="349277"/>
    <lineage>
        <taxon>Bacteria</taxon>
        <taxon>Bacillati</taxon>
        <taxon>Actinomycetota</taxon>
        <taxon>Rubrobacteria</taxon>
        <taxon>Rubrobacterales</taxon>
        <taxon>Rubrobacteraceae</taxon>
        <taxon>environmental samples</taxon>
    </lineage>
</organism>
<gene>
    <name evidence="1" type="ORF">AVDCRST_MAG01-01-4243</name>
</gene>
<dbReference type="EMBL" id="CADCUW010000550">
    <property type="protein sequence ID" value="CAA9447618.1"/>
    <property type="molecule type" value="Genomic_DNA"/>
</dbReference>
<accession>A0A6J4QKK1</accession>
<reference evidence="1" key="1">
    <citation type="submission" date="2020-02" db="EMBL/GenBank/DDBJ databases">
        <authorList>
            <person name="Meier V. D."/>
        </authorList>
    </citation>
    <scope>NUCLEOTIDE SEQUENCE</scope>
    <source>
        <strain evidence="1">AVDCRST_MAG01</strain>
    </source>
</reference>
<protein>
    <submittedName>
        <fullName evidence="1">Uncharacterized protein</fullName>
    </submittedName>
</protein>
<proteinExistence type="predicted"/>
<feature type="non-terminal residue" evidence="1">
    <location>
        <position position="1"/>
    </location>
</feature>
<sequence>VGYGPDNALDVAEAAAEVAIKHCGWDRERAERDVREYRQWIERYTPKQFRERESAWA</sequence>
<evidence type="ECO:0000313" key="1">
    <source>
        <dbReference type="EMBL" id="CAA9447618.1"/>
    </source>
</evidence>